<dbReference type="InterPro" id="IPR016186">
    <property type="entry name" value="C-type_lectin-like/link_sf"/>
</dbReference>
<keyword evidence="4" id="KW-1185">Reference proteome</keyword>
<dbReference type="PROSITE" id="PS50041">
    <property type="entry name" value="C_TYPE_LECTIN_2"/>
    <property type="match status" value="1"/>
</dbReference>
<protein>
    <recommendedName>
        <fullName evidence="2">C-type lectin domain-containing protein</fullName>
    </recommendedName>
</protein>
<organism evidence="3 4">
    <name type="scientific">Diabrotica virgifera virgifera</name>
    <name type="common">western corn rootworm</name>
    <dbReference type="NCBI Taxonomy" id="50390"/>
    <lineage>
        <taxon>Eukaryota</taxon>
        <taxon>Metazoa</taxon>
        <taxon>Ecdysozoa</taxon>
        <taxon>Arthropoda</taxon>
        <taxon>Hexapoda</taxon>
        <taxon>Insecta</taxon>
        <taxon>Pterygota</taxon>
        <taxon>Neoptera</taxon>
        <taxon>Endopterygota</taxon>
        <taxon>Coleoptera</taxon>
        <taxon>Polyphaga</taxon>
        <taxon>Cucujiformia</taxon>
        <taxon>Chrysomeloidea</taxon>
        <taxon>Chrysomelidae</taxon>
        <taxon>Galerucinae</taxon>
        <taxon>Diabroticina</taxon>
        <taxon>Diabroticites</taxon>
        <taxon>Diabrotica</taxon>
    </lineage>
</organism>
<dbReference type="EnsemblMetazoa" id="XM_028282215.2">
    <property type="protein sequence ID" value="XP_028138016.2"/>
    <property type="gene ID" value="LOC114332416"/>
</dbReference>
<feature type="chain" id="PRO_5046529506" description="C-type lectin domain-containing protein" evidence="1">
    <location>
        <begin position="22"/>
        <end position="194"/>
    </location>
</feature>
<dbReference type="Proteomes" id="UP001652700">
    <property type="component" value="Unplaced"/>
</dbReference>
<dbReference type="Gene3D" id="3.10.100.10">
    <property type="entry name" value="Mannose-Binding Protein A, subunit A"/>
    <property type="match status" value="1"/>
</dbReference>
<keyword evidence="1" id="KW-0732">Signal</keyword>
<feature type="domain" description="C-type lectin" evidence="2">
    <location>
        <begin position="47"/>
        <end position="170"/>
    </location>
</feature>
<reference evidence="3" key="1">
    <citation type="submission" date="2025-05" db="UniProtKB">
        <authorList>
            <consortium name="EnsemblMetazoa"/>
        </authorList>
    </citation>
    <scope>IDENTIFICATION</scope>
</reference>
<dbReference type="PANTHER" id="PTHR22802">
    <property type="entry name" value="C-TYPE LECTIN SUPERFAMILY MEMBER"/>
    <property type="match status" value="1"/>
</dbReference>
<evidence type="ECO:0000259" key="2">
    <source>
        <dbReference type="PROSITE" id="PS50041"/>
    </source>
</evidence>
<dbReference type="CDD" id="cd00037">
    <property type="entry name" value="CLECT"/>
    <property type="match status" value="1"/>
</dbReference>
<dbReference type="InterPro" id="IPR001304">
    <property type="entry name" value="C-type_lectin-like"/>
</dbReference>
<evidence type="ECO:0000313" key="4">
    <source>
        <dbReference type="Proteomes" id="UP001652700"/>
    </source>
</evidence>
<dbReference type="SUPFAM" id="SSF56436">
    <property type="entry name" value="C-type lectin-like"/>
    <property type="match status" value="1"/>
</dbReference>
<feature type="signal peptide" evidence="1">
    <location>
        <begin position="1"/>
        <end position="21"/>
    </location>
</feature>
<dbReference type="InterPro" id="IPR051004">
    <property type="entry name" value="DC-SIGN_domain-containing"/>
</dbReference>
<name>A0ABM5IPE6_DIAVI</name>
<accession>A0ABM5IPE6</accession>
<dbReference type="GeneID" id="114332416"/>
<dbReference type="RefSeq" id="XP_028138016.2">
    <property type="nucleotide sequence ID" value="XM_028282215.2"/>
</dbReference>
<evidence type="ECO:0000313" key="3">
    <source>
        <dbReference type="EnsemblMetazoa" id="XP_028138016.2"/>
    </source>
</evidence>
<sequence>MGKQLIMVLLTILFKLKMNSAGSINYAITKDTGIARSIVPELWVEKDGNTLYYFGYTFTGSWIQALEHCKALNMDLVSIETSEENEYLYDQMKGFFGGRDQYSFWTSGTTLAYGKWAWMGTGRPILYSNWSAKPSGTKDTFCLEAKYEPNNKGLQWNENKQDASLHAICEAKITEDLVNIIPELCSFKDFLSID</sequence>
<evidence type="ECO:0000256" key="1">
    <source>
        <dbReference type="SAM" id="SignalP"/>
    </source>
</evidence>
<dbReference type="SMART" id="SM00034">
    <property type="entry name" value="CLECT"/>
    <property type="match status" value="1"/>
</dbReference>
<proteinExistence type="predicted"/>
<dbReference type="PANTHER" id="PTHR22802:SF465">
    <property type="entry name" value="AT17652P-RELATED"/>
    <property type="match status" value="1"/>
</dbReference>
<dbReference type="Pfam" id="PF00059">
    <property type="entry name" value="Lectin_C"/>
    <property type="match status" value="1"/>
</dbReference>
<dbReference type="InterPro" id="IPR016187">
    <property type="entry name" value="CTDL_fold"/>
</dbReference>